<dbReference type="EC" id="3.6.1.59" evidence="4"/>
<dbReference type="InterPro" id="IPR011145">
    <property type="entry name" value="Scavenger_mRNA_decap_enz_N"/>
</dbReference>
<keyword evidence="16" id="KW-1185">Reference proteome</keyword>
<comment type="subcellular location">
    <subcellularLocation>
        <location evidence="2">Cytoplasm</location>
    </subcellularLocation>
    <subcellularLocation>
        <location evidence="1">Nucleus</location>
    </subcellularLocation>
</comment>
<name>A0A4P6XEQ3_9ASCO</name>
<feature type="binding site" evidence="14">
    <location>
        <position position="141"/>
    </location>
    <ligand>
        <name>substrate</name>
    </ligand>
</feature>
<evidence type="ECO:0000313" key="15">
    <source>
        <dbReference type="EMBL" id="QBM85790.1"/>
    </source>
</evidence>
<dbReference type="PIRSF" id="PIRSF028973">
    <property type="entry name" value="Scavenger_mRNA_decap_enz"/>
    <property type="match status" value="1"/>
</dbReference>
<dbReference type="InterPro" id="IPR019808">
    <property type="entry name" value="Histidine_triad_CS"/>
</dbReference>
<evidence type="ECO:0000256" key="6">
    <source>
        <dbReference type="ARBA" id="ARBA00022490"/>
    </source>
</evidence>
<evidence type="ECO:0000256" key="4">
    <source>
        <dbReference type="ARBA" id="ARBA00012520"/>
    </source>
</evidence>
<dbReference type="GO" id="GO:0140932">
    <property type="term" value="F:5'-(N(7)-methyl 5'-triphosphoguanosine)-[mRNA] diphosphatase activity"/>
    <property type="evidence" value="ECO:0007669"/>
    <property type="project" value="UniProtKB-EC"/>
</dbReference>
<evidence type="ECO:0000256" key="7">
    <source>
        <dbReference type="ARBA" id="ARBA00022553"/>
    </source>
</evidence>
<evidence type="ECO:0000313" key="16">
    <source>
        <dbReference type="Proteomes" id="UP000292447"/>
    </source>
</evidence>
<evidence type="ECO:0000256" key="8">
    <source>
        <dbReference type="ARBA" id="ARBA00022801"/>
    </source>
</evidence>
<comment type="similarity">
    <text evidence="3">Belongs to the HIT family.</text>
</comment>
<dbReference type="Gene3D" id="3.30.200.40">
    <property type="entry name" value="Scavenger mRNA decapping enzyme, N-terminal domain"/>
    <property type="match status" value="1"/>
</dbReference>
<dbReference type="GO" id="GO:0000290">
    <property type="term" value="P:deadenylation-dependent decapping of nuclear-transcribed mRNA"/>
    <property type="evidence" value="ECO:0007669"/>
    <property type="project" value="InterPro"/>
</dbReference>
<dbReference type="PANTHER" id="PTHR12978">
    <property type="entry name" value="HISTIDINE TRIAD HIT PROTEIN MEMBER"/>
    <property type="match status" value="1"/>
</dbReference>
<evidence type="ECO:0000256" key="12">
    <source>
        <dbReference type="ARBA" id="ARBA00048222"/>
    </source>
</evidence>
<comment type="catalytic activity">
    <reaction evidence="12">
        <text>a 5'-end (N(7)-methyl 5'-triphosphoguanosine)-ribonucleoside in mRNA + H2O = N(7)-methyl-GMP + a 5'-end diphospho-ribonucleoside in mRNA + 2 H(+)</text>
        <dbReference type="Rhea" id="RHEA:65388"/>
        <dbReference type="Rhea" id="RHEA-COMP:17165"/>
        <dbReference type="Rhea" id="RHEA-COMP:17167"/>
        <dbReference type="ChEBI" id="CHEBI:15377"/>
        <dbReference type="ChEBI" id="CHEBI:15378"/>
        <dbReference type="ChEBI" id="CHEBI:58285"/>
        <dbReference type="ChEBI" id="CHEBI:156461"/>
        <dbReference type="ChEBI" id="CHEBI:167616"/>
        <dbReference type="EC" id="3.6.1.59"/>
    </reaction>
</comment>
<organism evidence="15 16">
    <name type="scientific">Metschnikowia aff. pulcherrima</name>
    <dbReference type="NCBI Taxonomy" id="2163413"/>
    <lineage>
        <taxon>Eukaryota</taxon>
        <taxon>Fungi</taxon>
        <taxon>Dikarya</taxon>
        <taxon>Ascomycota</taxon>
        <taxon>Saccharomycotina</taxon>
        <taxon>Pichiomycetes</taxon>
        <taxon>Metschnikowiaceae</taxon>
        <taxon>Metschnikowia</taxon>
    </lineage>
</organism>
<dbReference type="Proteomes" id="UP000292447">
    <property type="component" value="Chromosome I"/>
</dbReference>
<dbReference type="Gene3D" id="3.30.428.10">
    <property type="entry name" value="HIT-like"/>
    <property type="match status" value="1"/>
</dbReference>
<dbReference type="AlphaFoldDB" id="A0A4P6XEQ3"/>
<keyword evidence="6" id="KW-0963">Cytoplasm</keyword>
<feature type="binding site" evidence="14">
    <location>
        <begin position="234"/>
        <end position="245"/>
    </location>
    <ligand>
        <name>substrate</name>
    </ligand>
</feature>
<feature type="binding site" evidence="14">
    <location>
        <position position="173"/>
    </location>
    <ligand>
        <name>substrate</name>
    </ligand>
</feature>
<evidence type="ECO:0000256" key="10">
    <source>
        <dbReference type="ARBA" id="ARBA00029885"/>
    </source>
</evidence>
<dbReference type="SUPFAM" id="SSF102860">
    <property type="entry name" value="mRNA decapping enzyme DcpS N-terminal domain"/>
    <property type="match status" value="1"/>
</dbReference>
<dbReference type="EMBL" id="CP034456">
    <property type="protein sequence ID" value="QBM85790.1"/>
    <property type="molecule type" value="Genomic_DNA"/>
</dbReference>
<dbReference type="InterPro" id="IPR008594">
    <property type="entry name" value="DcpS/DCS2"/>
</dbReference>
<evidence type="ECO:0000256" key="14">
    <source>
        <dbReference type="PIRSR" id="PIRSR028973-2"/>
    </source>
</evidence>
<dbReference type="STRING" id="2163413.A0A4P6XEQ3"/>
<evidence type="ECO:0000256" key="9">
    <source>
        <dbReference type="ARBA" id="ARBA00023242"/>
    </source>
</evidence>
<dbReference type="Pfam" id="PF11969">
    <property type="entry name" value="DcpS_C"/>
    <property type="match status" value="1"/>
</dbReference>
<dbReference type="SUPFAM" id="SSF54197">
    <property type="entry name" value="HIT-like"/>
    <property type="match status" value="1"/>
</dbReference>
<proteinExistence type="inferred from homology"/>
<dbReference type="Pfam" id="PF05652">
    <property type="entry name" value="DcpS"/>
    <property type="match status" value="1"/>
</dbReference>
<dbReference type="FunFam" id="3.30.428.10:FF:000006">
    <property type="entry name" value="m7GpppX diphosphatase"/>
    <property type="match status" value="1"/>
</dbReference>
<keyword evidence="7" id="KW-0597">Phosphoprotein</keyword>
<dbReference type="GO" id="GO:0000340">
    <property type="term" value="F:RNA 7-methylguanosine cap binding"/>
    <property type="evidence" value="ECO:0007669"/>
    <property type="project" value="TreeGrafter"/>
</dbReference>
<gene>
    <name evidence="15" type="primary">MPUL0A04160</name>
    <name evidence="15" type="ORF">METSCH_A04160</name>
</gene>
<accession>A0A4P6XEQ3</accession>
<evidence type="ECO:0000256" key="3">
    <source>
        <dbReference type="ARBA" id="ARBA00010208"/>
    </source>
</evidence>
<feature type="active site" description="Nucleophile" evidence="13">
    <location>
        <position position="243"/>
    </location>
</feature>
<keyword evidence="8" id="KW-0378">Hydrolase</keyword>
<dbReference type="PANTHER" id="PTHR12978:SF0">
    <property type="entry name" value="M7GPPPX DIPHOSPHATASE"/>
    <property type="match status" value="1"/>
</dbReference>
<keyword evidence="9" id="KW-0539">Nucleus</keyword>
<dbReference type="GO" id="GO:0000932">
    <property type="term" value="C:P-body"/>
    <property type="evidence" value="ECO:0007669"/>
    <property type="project" value="TreeGrafter"/>
</dbReference>
<feature type="binding site" evidence="14">
    <location>
        <position position="171"/>
    </location>
    <ligand>
        <name>substrate</name>
    </ligand>
</feature>
<evidence type="ECO:0000256" key="5">
    <source>
        <dbReference type="ARBA" id="ARBA00015636"/>
    </source>
</evidence>
<evidence type="ECO:0000256" key="1">
    <source>
        <dbReference type="ARBA" id="ARBA00004123"/>
    </source>
</evidence>
<reference evidence="16" key="1">
    <citation type="submission" date="2019-03" db="EMBL/GenBank/DDBJ databases">
        <title>Snf2 controls pulcherriminic acid biosynthesis and connects pigmentation and antifungal activity of the yeast Metschnikowia pulcherrima.</title>
        <authorList>
            <person name="Gore-Lloyd D."/>
            <person name="Sumann I."/>
            <person name="Brachmann A.O."/>
            <person name="Schneeberger K."/>
            <person name="Ortiz-Merino R.A."/>
            <person name="Moreno-Beltran M."/>
            <person name="Schlaefli M."/>
            <person name="Kirner P."/>
            <person name="Santos Kron A."/>
            <person name="Wolfe K.H."/>
            <person name="Piel J."/>
            <person name="Ahrens C.H."/>
            <person name="Henk D."/>
            <person name="Freimoser F.M."/>
        </authorList>
    </citation>
    <scope>NUCLEOTIDE SEQUENCE [LARGE SCALE GENOMIC DNA]</scope>
    <source>
        <strain evidence="16">APC 1.2</strain>
    </source>
</reference>
<sequence length="305" mass="34644">MSSSMLIHELAAKFVPTQILKTDTQTKTVVILGAIDGVNAIASLEKTAFAISEVGQATLGKLVDTILLINNNDVYFWSLANLVQDLERNPGVKLNFIYPASETHILKYGLQKHHMVAETPELYSEVVEPFIATQKGDRIQWVYNILFKGKESESFVHHETDPTLGFVLLPDMKWDRNTMDALYLITIVNRTDIASVRDINGSHVDYLQEILAKIRHVVSLTYPVAADQLRLFVHYQPSYYHFHIHVVNVAHPGLGDGLNVGKAILLDDVIENVKLVPDYYQRRTLYYQLGENHALWEKVKEYGQK</sequence>
<feature type="binding site" evidence="14">
    <location>
        <position position="151"/>
    </location>
    <ligand>
        <name>substrate</name>
    </ligand>
</feature>
<evidence type="ECO:0000256" key="2">
    <source>
        <dbReference type="ARBA" id="ARBA00004496"/>
    </source>
</evidence>
<protein>
    <recommendedName>
        <fullName evidence="5">m7GpppX diphosphatase</fullName>
        <ecNumber evidence="4">3.6.1.59</ecNumber>
    </recommendedName>
    <alternativeName>
        <fullName evidence="11">Decapping scavenger enzyme</fullName>
    </alternativeName>
    <alternativeName>
        <fullName evidence="10">Scavenger mRNA-decapping enzyme DcpS</fullName>
    </alternativeName>
</protein>
<evidence type="ECO:0000256" key="13">
    <source>
        <dbReference type="PIRSR" id="PIRSR028973-1"/>
    </source>
</evidence>
<dbReference type="GO" id="GO:0005634">
    <property type="term" value="C:nucleus"/>
    <property type="evidence" value="ECO:0007669"/>
    <property type="project" value="UniProtKB-SubCell"/>
</dbReference>
<dbReference type="InterPro" id="IPR036265">
    <property type="entry name" value="HIT-like_sf"/>
</dbReference>
<dbReference type="PROSITE" id="PS00892">
    <property type="entry name" value="HIT_1"/>
    <property type="match status" value="1"/>
</dbReference>
<evidence type="ECO:0000256" key="11">
    <source>
        <dbReference type="ARBA" id="ARBA00030609"/>
    </source>
</evidence>